<feature type="compositionally biased region" description="Low complexity" evidence="1">
    <location>
        <begin position="258"/>
        <end position="274"/>
    </location>
</feature>
<feature type="region of interest" description="Disordered" evidence="1">
    <location>
        <begin position="236"/>
        <end position="320"/>
    </location>
</feature>
<dbReference type="EMBL" id="DF836421">
    <property type="protein sequence ID" value="GAN06665.1"/>
    <property type="molecule type" value="Genomic_DNA"/>
</dbReference>
<protein>
    <submittedName>
        <fullName evidence="2">Uncharacterized protein</fullName>
    </submittedName>
</protein>
<gene>
    <name evidence="2" type="ORF">MAM1_0132d06153</name>
</gene>
<organism evidence="2">
    <name type="scientific">Mucor ambiguus</name>
    <dbReference type="NCBI Taxonomy" id="91626"/>
    <lineage>
        <taxon>Eukaryota</taxon>
        <taxon>Fungi</taxon>
        <taxon>Fungi incertae sedis</taxon>
        <taxon>Mucoromycota</taxon>
        <taxon>Mucoromycotina</taxon>
        <taxon>Mucoromycetes</taxon>
        <taxon>Mucorales</taxon>
        <taxon>Mucorineae</taxon>
        <taxon>Mucoraceae</taxon>
        <taxon>Mucor</taxon>
    </lineage>
</organism>
<dbReference type="OrthoDB" id="2263599at2759"/>
<evidence type="ECO:0000313" key="3">
    <source>
        <dbReference type="Proteomes" id="UP000053815"/>
    </source>
</evidence>
<dbReference type="Gene3D" id="2.40.70.10">
    <property type="entry name" value="Acid Proteases"/>
    <property type="match status" value="1"/>
</dbReference>
<accession>A0A0C9LVF1</accession>
<feature type="compositionally biased region" description="Basic and acidic residues" evidence="1">
    <location>
        <begin position="240"/>
        <end position="257"/>
    </location>
</feature>
<dbReference type="STRING" id="91626.A0A0C9LVF1"/>
<dbReference type="AlphaFoldDB" id="A0A0C9LVF1"/>
<dbReference type="InterPro" id="IPR021109">
    <property type="entry name" value="Peptidase_aspartic_dom_sf"/>
</dbReference>
<feature type="region of interest" description="Disordered" evidence="1">
    <location>
        <begin position="171"/>
        <end position="199"/>
    </location>
</feature>
<name>A0A0C9LVF1_9FUNG</name>
<dbReference type="Proteomes" id="UP000053815">
    <property type="component" value="Unassembled WGS sequence"/>
</dbReference>
<feature type="compositionally biased region" description="Basic residues" evidence="1">
    <location>
        <begin position="1"/>
        <end position="13"/>
    </location>
</feature>
<proteinExistence type="predicted"/>
<evidence type="ECO:0000256" key="1">
    <source>
        <dbReference type="SAM" id="MobiDB-lite"/>
    </source>
</evidence>
<feature type="compositionally biased region" description="Low complexity" evidence="1">
    <location>
        <begin position="14"/>
        <end position="28"/>
    </location>
</feature>
<feature type="compositionally biased region" description="Low complexity" evidence="1">
    <location>
        <begin position="282"/>
        <end position="316"/>
    </location>
</feature>
<sequence>MVQKVKKSKKKAVSKPSASNNTAKSASSEQQPPKSLVQDGQDDQHWTPMQLEQIELSKKLDNYISGFQKKLLRLNFQPSNRELVILFIMNLHPRWRRMVEPVELSCSSWVEAAAFARLHCARVSAILGCENRADAIFRTSEARALRDSGYFAPDDADLKPHTPESIVHLLNPEQDNDSEKSDAENRSGSSSPPVPTVYRSNTMAASPIIPARSTSTAPPAKPASVEALMDQNLNASSPKKLVEEQEGKSAGKEKESRSTSPSISQSSTSESSQTLKPDVKGSTSASTAAPATTTITSTTTTATATASSLPSSSPPTKAQMQAKVQQVIKSRKEKDKDRKAQTQIQQQMKQLEKMSTIAPDQMGTVLTNIPKQHLGVNLTFLELPVNGKKVKGLLAKLSWGSSAISVDCAQRLGLQMKPSDHLCINTDFGYVDSVGILTLPIHHPADPAKTKSEMNIQVLPMIYGGKVDLVLGADFFCFYNPTLNIRTRAICFLEKETPYIVEKLVE</sequence>
<reference evidence="2" key="1">
    <citation type="submission" date="2014-09" db="EMBL/GenBank/DDBJ databases">
        <title>Draft genome sequence of an oleaginous Mucoromycotina fungus Mucor ambiguus NBRC6742.</title>
        <authorList>
            <person name="Takeda I."/>
            <person name="Yamane N."/>
            <person name="Morita T."/>
            <person name="Tamano K."/>
            <person name="Machida M."/>
            <person name="Baker S."/>
            <person name="Koike H."/>
        </authorList>
    </citation>
    <scope>NUCLEOTIDE SEQUENCE</scope>
    <source>
        <strain evidence="2">NBRC 6742</strain>
    </source>
</reference>
<feature type="region of interest" description="Disordered" evidence="1">
    <location>
        <begin position="1"/>
        <end position="41"/>
    </location>
</feature>
<keyword evidence="3" id="KW-1185">Reference proteome</keyword>
<evidence type="ECO:0000313" key="2">
    <source>
        <dbReference type="EMBL" id="GAN06665.1"/>
    </source>
</evidence>